<dbReference type="EMBL" id="JAJNEC010000005">
    <property type="protein sequence ID" value="MCD2423813.1"/>
    <property type="molecule type" value="Genomic_DNA"/>
</dbReference>
<evidence type="ECO:0000259" key="1">
    <source>
        <dbReference type="Pfam" id="PF12680"/>
    </source>
</evidence>
<dbReference type="InterPro" id="IPR032710">
    <property type="entry name" value="NTF2-like_dom_sf"/>
</dbReference>
<dbReference type="InterPro" id="IPR037401">
    <property type="entry name" value="SnoaL-like"/>
</dbReference>
<proteinExistence type="predicted"/>
<accession>A0ABS8PRV1</accession>
<dbReference type="RefSeq" id="WP_231005071.1">
    <property type="nucleotide sequence ID" value="NZ_JAJNEC010000005.1"/>
</dbReference>
<dbReference type="Pfam" id="PF12680">
    <property type="entry name" value="SnoaL_2"/>
    <property type="match status" value="1"/>
</dbReference>
<protein>
    <submittedName>
        <fullName evidence="2">Nuclear transport factor 2 family protein</fullName>
    </submittedName>
</protein>
<evidence type="ECO:0000313" key="3">
    <source>
        <dbReference type="Proteomes" id="UP001199816"/>
    </source>
</evidence>
<sequence>MEQTATTKQLLEQYYSGFARKEGWETVLSDDFLFTGGDMTRPEPLVGKAAYRQVIDRFSRVFDAMRVKEMIVDGENACVIGTYDFTFPNGARITGDVAEIWKARDGKLQALTIFFDTLTFQKNTPA</sequence>
<comment type="caution">
    <text evidence="2">The sequence shown here is derived from an EMBL/GenBank/DDBJ whole genome shotgun (WGS) entry which is preliminary data.</text>
</comment>
<evidence type="ECO:0000313" key="2">
    <source>
        <dbReference type="EMBL" id="MCD2423813.1"/>
    </source>
</evidence>
<feature type="domain" description="SnoaL-like" evidence="1">
    <location>
        <begin position="12"/>
        <end position="108"/>
    </location>
</feature>
<organism evidence="2 3">
    <name type="scientific">Niabella pedocola</name>
    <dbReference type="NCBI Taxonomy" id="1752077"/>
    <lineage>
        <taxon>Bacteria</taxon>
        <taxon>Pseudomonadati</taxon>
        <taxon>Bacteroidota</taxon>
        <taxon>Chitinophagia</taxon>
        <taxon>Chitinophagales</taxon>
        <taxon>Chitinophagaceae</taxon>
        <taxon>Niabella</taxon>
    </lineage>
</organism>
<gene>
    <name evidence="2" type="ORF">LQ567_13640</name>
</gene>
<dbReference type="Gene3D" id="3.10.450.50">
    <property type="match status" value="1"/>
</dbReference>
<reference evidence="2 3" key="1">
    <citation type="submission" date="2021-11" db="EMBL/GenBank/DDBJ databases">
        <title>Genomic of Niabella pedocola.</title>
        <authorList>
            <person name="Wu T."/>
        </authorList>
    </citation>
    <scope>NUCLEOTIDE SEQUENCE [LARGE SCALE GENOMIC DNA]</scope>
    <source>
        <strain evidence="2 3">JCM 31011</strain>
    </source>
</reference>
<dbReference type="Proteomes" id="UP001199816">
    <property type="component" value="Unassembled WGS sequence"/>
</dbReference>
<name>A0ABS8PRV1_9BACT</name>
<keyword evidence="3" id="KW-1185">Reference proteome</keyword>
<dbReference type="SUPFAM" id="SSF54427">
    <property type="entry name" value="NTF2-like"/>
    <property type="match status" value="1"/>
</dbReference>